<reference evidence="9 10" key="1">
    <citation type="journal article" date="2011" name="J. Bacteriol.">
        <title>Genome sequence of Chthoniobacter flavus Ellin428, an aerobic heterotrophic soil bacterium.</title>
        <authorList>
            <person name="Kant R."/>
            <person name="van Passel M.W."/>
            <person name="Palva A."/>
            <person name="Lucas S."/>
            <person name="Lapidus A."/>
            <person name="Glavina Del Rio T."/>
            <person name="Dalin E."/>
            <person name="Tice H."/>
            <person name="Bruce D."/>
            <person name="Goodwin L."/>
            <person name="Pitluck S."/>
            <person name="Larimer F.W."/>
            <person name="Land M.L."/>
            <person name="Hauser L."/>
            <person name="Sangwan P."/>
            <person name="de Vos W.M."/>
            <person name="Janssen P.H."/>
            <person name="Smidt H."/>
        </authorList>
    </citation>
    <scope>NUCLEOTIDE SEQUENCE [LARGE SCALE GENOMIC DNA]</scope>
    <source>
        <strain evidence="9 10">Ellin428</strain>
    </source>
</reference>
<gene>
    <name evidence="9" type="ORF">CfE428DRAFT_5112</name>
</gene>
<evidence type="ECO:0000256" key="5">
    <source>
        <dbReference type="ARBA" id="ARBA00022989"/>
    </source>
</evidence>
<protein>
    <submittedName>
        <fullName evidence="9">Type II secretion system protein</fullName>
    </submittedName>
</protein>
<dbReference type="EMBL" id="ABVL01000020">
    <property type="protein sequence ID" value="EDY17426.1"/>
    <property type="molecule type" value="Genomic_DNA"/>
</dbReference>
<proteinExistence type="inferred from homology"/>
<evidence type="ECO:0000313" key="9">
    <source>
        <dbReference type="EMBL" id="EDY17426.1"/>
    </source>
</evidence>
<evidence type="ECO:0000256" key="1">
    <source>
        <dbReference type="ARBA" id="ARBA00004651"/>
    </source>
</evidence>
<dbReference type="PANTHER" id="PTHR30012">
    <property type="entry name" value="GENERAL SECRETION PATHWAY PROTEIN"/>
    <property type="match status" value="1"/>
</dbReference>
<comment type="subcellular location">
    <subcellularLocation>
        <location evidence="1">Cell membrane</location>
        <topology evidence="1">Multi-pass membrane protein</topology>
    </subcellularLocation>
</comment>
<keyword evidence="6 7" id="KW-0472">Membrane</keyword>
<feature type="domain" description="Type II secretion system protein GspF" evidence="8">
    <location>
        <begin position="2"/>
        <end position="107"/>
    </location>
</feature>
<name>B4D872_9BACT</name>
<dbReference type="RefSeq" id="WP_006982433.1">
    <property type="nucleotide sequence ID" value="NZ_ABVL01000020.1"/>
</dbReference>
<dbReference type="InterPro" id="IPR042094">
    <property type="entry name" value="T2SS_GspF_sf"/>
</dbReference>
<dbReference type="InterPro" id="IPR003004">
    <property type="entry name" value="GspF/PilC"/>
</dbReference>
<dbReference type="Gene3D" id="1.20.81.30">
    <property type="entry name" value="Type II secretion system (T2SS), domain F"/>
    <property type="match status" value="1"/>
</dbReference>
<dbReference type="Proteomes" id="UP000005824">
    <property type="component" value="Unassembled WGS sequence"/>
</dbReference>
<keyword evidence="5 7" id="KW-1133">Transmembrane helix</keyword>
<evidence type="ECO:0000256" key="2">
    <source>
        <dbReference type="ARBA" id="ARBA00005745"/>
    </source>
</evidence>
<keyword evidence="10" id="KW-1185">Reference proteome</keyword>
<organism evidence="9 10">
    <name type="scientific">Chthoniobacter flavus Ellin428</name>
    <dbReference type="NCBI Taxonomy" id="497964"/>
    <lineage>
        <taxon>Bacteria</taxon>
        <taxon>Pseudomonadati</taxon>
        <taxon>Verrucomicrobiota</taxon>
        <taxon>Spartobacteria</taxon>
        <taxon>Chthoniobacterales</taxon>
        <taxon>Chthoniobacteraceae</taxon>
        <taxon>Chthoniobacter</taxon>
    </lineage>
</organism>
<dbReference type="PANTHER" id="PTHR30012:SF0">
    <property type="entry name" value="TYPE II SECRETION SYSTEM PROTEIN F-RELATED"/>
    <property type="match status" value="1"/>
</dbReference>
<sequence length="122" mass="13447">MLRALELLEEISGNAWVKARTQAARQAVIDGASLSVALREQKLFPDLFLDMLAVGEQTGRLSETMHHISEVYERELNKQVHVVSTLIPPLVMIAIATVVGLVVYGIMAAVFGLTQNLRVQVH</sequence>
<dbReference type="STRING" id="497964.CfE428DRAFT_5112"/>
<evidence type="ECO:0000256" key="7">
    <source>
        <dbReference type="SAM" id="Phobius"/>
    </source>
</evidence>
<keyword evidence="4 7" id="KW-0812">Transmembrane</keyword>
<evidence type="ECO:0000256" key="3">
    <source>
        <dbReference type="ARBA" id="ARBA00022475"/>
    </source>
</evidence>
<evidence type="ECO:0000313" key="10">
    <source>
        <dbReference type="Proteomes" id="UP000005824"/>
    </source>
</evidence>
<accession>B4D872</accession>
<dbReference type="InParanoid" id="B4D872"/>
<dbReference type="Pfam" id="PF00482">
    <property type="entry name" value="T2SSF"/>
    <property type="match status" value="1"/>
</dbReference>
<evidence type="ECO:0000259" key="8">
    <source>
        <dbReference type="Pfam" id="PF00482"/>
    </source>
</evidence>
<dbReference type="InterPro" id="IPR018076">
    <property type="entry name" value="T2SS_GspF_dom"/>
</dbReference>
<comment type="similarity">
    <text evidence="2">Belongs to the GSP F family.</text>
</comment>
<evidence type="ECO:0000256" key="4">
    <source>
        <dbReference type="ARBA" id="ARBA00022692"/>
    </source>
</evidence>
<keyword evidence="3" id="KW-1003">Cell membrane</keyword>
<dbReference type="AlphaFoldDB" id="B4D872"/>
<dbReference type="GO" id="GO:0005886">
    <property type="term" value="C:plasma membrane"/>
    <property type="evidence" value="ECO:0007669"/>
    <property type="project" value="UniProtKB-SubCell"/>
</dbReference>
<comment type="caution">
    <text evidence="9">The sequence shown here is derived from an EMBL/GenBank/DDBJ whole genome shotgun (WGS) entry which is preliminary data.</text>
</comment>
<dbReference type="eggNOG" id="COG1459">
    <property type="taxonomic scope" value="Bacteria"/>
</dbReference>
<evidence type="ECO:0000256" key="6">
    <source>
        <dbReference type="ARBA" id="ARBA00023136"/>
    </source>
</evidence>
<feature type="transmembrane region" description="Helical" evidence="7">
    <location>
        <begin position="90"/>
        <end position="113"/>
    </location>
</feature>